<evidence type="ECO:0000256" key="7">
    <source>
        <dbReference type="ARBA" id="ARBA00053401"/>
    </source>
</evidence>
<sequence>MGEEQNDEVQACKEENLATQSNEDFEEKFKNLEQEYLRVHADFENVKKRLEREKYQALEYCYEGIAKDLLPVVDTLEKAYQSAIDAQQEAISDGIKLTLDNLLKVLSKHGIEVIDQSGSFDPQYHDAIMQVPSNEVEEGQIVQTLQKGYQYKQRVLRPAMVSVAKN</sequence>
<evidence type="ECO:0000256" key="5">
    <source>
        <dbReference type="ARBA" id="ARBA00023016"/>
    </source>
</evidence>
<evidence type="ECO:0000256" key="9">
    <source>
        <dbReference type="ARBA" id="ARBA00076414"/>
    </source>
</evidence>
<dbReference type="PRINTS" id="PR00773">
    <property type="entry name" value="GRPEPROTEIN"/>
</dbReference>
<protein>
    <recommendedName>
        <fullName evidence="8 10">Protein GrpE</fullName>
    </recommendedName>
    <alternativeName>
        <fullName evidence="9 10">HSP-70 cofactor</fullName>
    </alternativeName>
</protein>
<keyword evidence="6 10" id="KW-0143">Chaperone</keyword>
<reference evidence="13 14" key="1">
    <citation type="submission" date="2018-04" db="EMBL/GenBank/DDBJ databases">
        <title>Novel Campyloabacter and Helicobacter Species and Strains.</title>
        <authorList>
            <person name="Mannion A.J."/>
            <person name="Shen Z."/>
            <person name="Fox J.G."/>
        </authorList>
    </citation>
    <scope>NUCLEOTIDE SEQUENCE [LARGE SCALE GENOMIC DNA]</scope>
    <source>
        <strain evidence="13 14">ATCC 700242</strain>
    </source>
</reference>
<dbReference type="HAMAP" id="MF_01151">
    <property type="entry name" value="GrpE"/>
    <property type="match status" value="1"/>
</dbReference>
<dbReference type="PANTHER" id="PTHR21237:SF23">
    <property type="entry name" value="GRPE PROTEIN HOMOLOG, MITOCHONDRIAL"/>
    <property type="match status" value="1"/>
</dbReference>
<dbReference type="GO" id="GO:0042803">
    <property type="term" value="F:protein homodimerization activity"/>
    <property type="evidence" value="ECO:0007669"/>
    <property type="project" value="InterPro"/>
</dbReference>
<keyword evidence="14" id="KW-1185">Reference proteome</keyword>
<dbReference type="GO" id="GO:0005829">
    <property type="term" value="C:cytosol"/>
    <property type="evidence" value="ECO:0007669"/>
    <property type="project" value="TreeGrafter"/>
</dbReference>
<evidence type="ECO:0000256" key="4">
    <source>
        <dbReference type="ARBA" id="ARBA00022490"/>
    </source>
</evidence>
<dbReference type="NCBIfam" id="NF010747">
    <property type="entry name" value="PRK14149.1"/>
    <property type="match status" value="1"/>
</dbReference>
<dbReference type="GO" id="GO:0051082">
    <property type="term" value="F:unfolded protein binding"/>
    <property type="evidence" value="ECO:0007669"/>
    <property type="project" value="TreeGrafter"/>
</dbReference>
<comment type="subcellular location">
    <subcellularLocation>
        <location evidence="1 10">Cytoplasm</location>
    </subcellularLocation>
</comment>
<accession>A0A3D8ITV7</accession>
<keyword evidence="5 10" id="KW-0346">Stress response</keyword>
<evidence type="ECO:0000256" key="2">
    <source>
        <dbReference type="ARBA" id="ARBA00009054"/>
    </source>
</evidence>
<dbReference type="GO" id="GO:0000774">
    <property type="term" value="F:adenyl-nucleotide exchange factor activity"/>
    <property type="evidence" value="ECO:0007669"/>
    <property type="project" value="InterPro"/>
</dbReference>
<dbReference type="SUPFAM" id="SSF51064">
    <property type="entry name" value="Head domain of nucleotide exchange factor GrpE"/>
    <property type="match status" value="1"/>
</dbReference>
<dbReference type="RefSeq" id="WP_104724987.1">
    <property type="nucleotide sequence ID" value="NZ_FZNE01000010.1"/>
</dbReference>
<comment type="similarity">
    <text evidence="2 10 11">Belongs to the GrpE family.</text>
</comment>
<dbReference type="InterPro" id="IPR013805">
    <property type="entry name" value="GrpE_CC"/>
</dbReference>
<evidence type="ECO:0000256" key="12">
    <source>
        <dbReference type="SAM" id="Coils"/>
    </source>
</evidence>
<name>A0A3D8ITV7_9HELI</name>
<comment type="caution">
    <text evidence="13">The sequence shown here is derived from an EMBL/GenBank/DDBJ whole genome shotgun (WGS) entry which is preliminary data.</text>
</comment>
<dbReference type="NCBIfam" id="NF010738">
    <property type="entry name" value="PRK14140.1"/>
    <property type="match status" value="1"/>
</dbReference>
<dbReference type="Proteomes" id="UP000257067">
    <property type="component" value="Unassembled WGS sequence"/>
</dbReference>
<evidence type="ECO:0000256" key="1">
    <source>
        <dbReference type="ARBA" id="ARBA00004496"/>
    </source>
</evidence>
<evidence type="ECO:0000313" key="14">
    <source>
        <dbReference type="Proteomes" id="UP000257067"/>
    </source>
</evidence>
<evidence type="ECO:0000256" key="8">
    <source>
        <dbReference type="ARBA" id="ARBA00072274"/>
    </source>
</evidence>
<keyword evidence="12" id="KW-0175">Coiled coil</keyword>
<dbReference type="GO" id="GO:0051087">
    <property type="term" value="F:protein-folding chaperone binding"/>
    <property type="evidence" value="ECO:0007669"/>
    <property type="project" value="InterPro"/>
</dbReference>
<dbReference type="Pfam" id="PF01025">
    <property type="entry name" value="GrpE"/>
    <property type="match status" value="1"/>
</dbReference>
<feature type="coiled-coil region" evidence="12">
    <location>
        <begin position="15"/>
        <end position="42"/>
    </location>
</feature>
<dbReference type="InterPro" id="IPR000740">
    <property type="entry name" value="GrpE"/>
</dbReference>
<proteinExistence type="inferred from homology"/>
<dbReference type="PANTHER" id="PTHR21237">
    <property type="entry name" value="GRPE PROTEIN"/>
    <property type="match status" value="1"/>
</dbReference>
<dbReference type="OrthoDB" id="9789811at2"/>
<evidence type="ECO:0000313" key="13">
    <source>
        <dbReference type="EMBL" id="RDU68737.1"/>
    </source>
</evidence>
<organism evidence="13 14">
    <name type="scientific">Helicobacter cholecystus</name>
    <dbReference type="NCBI Taxonomy" id="45498"/>
    <lineage>
        <taxon>Bacteria</taxon>
        <taxon>Pseudomonadati</taxon>
        <taxon>Campylobacterota</taxon>
        <taxon>Epsilonproteobacteria</taxon>
        <taxon>Campylobacterales</taxon>
        <taxon>Helicobacteraceae</taxon>
        <taxon>Helicobacter</taxon>
    </lineage>
</organism>
<dbReference type="CDD" id="cd00446">
    <property type="entry name" value="GrpE"/>
    <property type="match status" value="1"/>
</dbReference>
<evidence type="ECO:0000256" key="11">
    <source>
        <dbReference type="RuleBase" id="RU004478"/>
    </source>
</evidence>
<dbReference type="AlphaFoldDB" id="A0A3D8ITV7"/>
<dbReference type="EMBL" id="NXLU01000007">
    <property type="protein sequence ID" value="RDU68737.1"/>
    <property type="molecule type" value="Genomic_DNA"/>
</dbReference>
<comment type="function">
    <text evidence="7 10">Participates actively in the response to hyperosmotic and heat shock by preventing the aggregation of stress-denatured proteins, in association with DnaK and GrpE. It is the nucleotide exchange factor for DnaK and may function as a thermosensor. Unfolded proteins bind initially to DnaJ; upon interaction with the DnaJ-bound protein, DnaK hydrolyzes its bound ATP, resulting in the formation of a stable complex. GrpE releases ADP from DnaK; ATP binding to DnaK triggers the release of the substrate protein, thus completing the reaction cycle. Several rounds of ATP-dependent interactions between DnaJ, DnaK and GrpE are required for fully efficient folding.</text>
</comment>
<keyword evidence="4 10" id="KW-0963">Cytoplasm</keyword>
<evidence type="ECO:0000256" key="6">
    <source>
        <dbReference type="ARBA" id="ARBA00023186"/>
    </source>
</evidence>
<dbReference type="InterPro" id="IPR009012">
    <property type="entry name" value="GrpE_head"/>
</dbReference>
<evidence type="ECO:0000256" key="3">
    <source>
        <dbReference type="ARBA" id="ARBA00011738"/>
    </source>
</evidence>
<dbReference type="GO" id="GO:0006457">
    <property type="term" value="P:protein folding"/>
    <property type="evidence" value="ECO:0007669"/>
    <property type="project" value="InterPro"/>
</dbReference>
<dbReference type="SUPFAM" id="SSF58014">
    <property type="entry name" value="Coiled-coil domain of nucleotide exchange factor GrpE"/>
    <property type="match status" value="1"/>
</dbReference>
<dbReference type="Gene3D" id="3.90.20.20">
    <property type="match status" value="1"/>
</dbReference>
<evidence type="ECO:0000256" key="10">
    <source>
        <dbReference type="HAMAP-Rule" id="MF_01151"/>
    </source>
</evidence>
<dbReference type="Gene3D" id="2.30.22.10">
    <property type="entry name" value="Head domain of nucleotide exchange factor GrpE"/>
    <property type="match status" value="1"/>
</dbReference>
<gene>
    <name evidence="10" type="primary">grpE</name>
    <name evidence="13" type="ORF">CQA62_05825</name>
</gene>
<dbReference type="FunFam" id="2.30.22.10:FF:000001">
    <property type="entry name" value="Protein GrpE"/>
    <property type="match status" value="1"/>
</dbReference>
<comment type="subunit">
    <text evidence="3 10">Homodimer.</text>
</comment>